<dbReference type="InterPro" id="IPR036388">
    <property type="entry name" value="WH-like_DNA-bd_sf"/>
</dbReference>
<evidence type="ECO:0008006" key="5">
    <source>
        <dbReference type="Google" id="ProtNLM"/>
    </source>
</evidence>
<feature type="region of interest" description="Disordered" evidence="2">
    <location>
        <begin position="62"/>
        <end position="168"/>
    </location>
</feature>
<feature type="compositionally biased region" description="Low complexity" evidence="2">
    <location>
        <begin position="115"/>
        <end position="131"/>
    </location>
</feature>
<keyword evidence="1" id="KW-0175">Coiled coil</keyword>
<keyword evidence="4" id="KW-1185">Reference proteome</keyword>
<feature type="compositionally biased region" description="Low complexity" evidence="2">
    <location>
        <begin position="140"/>
        <end position="157"/>
    </location>
</feature>
<dbReference type="Proteomes" id="UP001552521">
    <property type="component" value="Unassembled WGS sequence"/>
</dbReference>
<protein>
    <recommendedName>
        <fullName evidence="5">Regulatory protein</fullName>
    </recommendedName>
</protein>
<proteinExistence type="predicted"/>
<evidence type="ECO:0000313" key="3">
    <source>
        <dbReference type="EMBL" id="MEV4680601.1"/>
    </source>
</evidence>
<dbReference type="Gene3D" id="1.10.10.10">
    <property type="entry name" value="Winged helix-like DNA-binding domain superfamily/Winged helix DNA-binding domain"/>
    <property type="match status" value="1"/>
</dbReference>
<gene>
    <name evidence="3" type="ORF">AB0K36_07475</name>
</gene>
<comment type="caution">
    <text evidence="3">The sequence shown here is derived from an EMBL/GenBank/DDBJ whole genome shotgun (WGS) entry which is preliminary data.</text>
</comment>
<evidence type="ECO:0000313" key="4">
    <source>
        <dbReference type="Proteomes" id="UP001552521"/>
    </source>
</evidence>
<sequence>MADQPEKTPIQNVYAQRYAEDLAANRKEQADLQERLEQLRVEEAWLVEAQATTLPTTVIANSEAEAVAGADETSPAATGEQREREPGAPASAEAEAVADAARTVPKPRQGKQVRAAQSKPAAKKAPAAKGKSTAKKATAKKTATAKTPVKKTAATRAPAEKAPAKEKAVPPLHELVLGILLTSPGEPRVAREVTDQLAQDHPERATSVQTVRNTLEALVKKKSVEKSNQQGSAMYTAFAPPAVGDVVEEAAEKAAEKVPAEV</sequence>
<feature type="coiled-coil region" evidence="1">
    <location>
        <begin position="15"/>
        <end position="42"/>
    </location>
</feature>
<dbReference type="EMBL" id="JBFAQK010000006">
    <property type="protein sequence ID" value="MEV4680601.1"/>
    <property type="molecule type" value="Genomic_DNA"/>
</dbReference>
<evidence type="ECO:0000256" key="1">
    <source>
        <dbReference type="SAM" id="Coils"/>
    </source>
</evidence>
<organism evidence="3 4">
    <name type="scientific">Streptomyces kurssanovii</name>
    <dbReference type="NCBI Taxonomy" id="67312"/>
    <lineage>
        <taxon>Bacteria</taxon>
        <taxon>Bacillati</taxon>
        <taxon>Actinomycetota</taxon>
        <taxon>Actinomycetes</taxon>
        <taxon>Kitasatosporales</taxon>
        <taxon>Streptomycetaceae</taxon>
        <taxon>Streptomyces</taxon>
    </lineage>
</organism>
<feature type="compositionally biased region" description="Low complexity" evidence="2">
    <location>
        <begin position="87"/>
        <end position="102"/>
    </location>
</feature>
<feature type="compositionally biased region" description="Basic and acidic residues" evidence="2">
    <location>
        <begin position="158"/>
        <end position="168"/>
    </location>
</feature>
<dbReference type="RefSeq" id="WP_364589601.1">
    <property type="nucleotide sequence ID" value="NZ_JBFAQK010000006.1"/>
</dbReference>
<reference evidence="3 4" key="1">
    <citation type="submission" date="2024-06" db="EMBL/GenBank/DDBJ databases">
        <title>The Natural Products Discovery Center: Release of the First 8490 Sequenced Strains for Exploring Actinobacteria Biosynthetic Diversity.</title>
        <authorList>
            <person name="Kalkreuter E."/>
            <person name="Kautsar S.A."/>
            <person name="Yang D."/>
            <person name="Bader C.D."/>
            <person name="Teijaro C.N."/>
            <person name="Fluegel L."/>
            <person name="Davis C.M."/>
            <person name="Simpson J.R."/>
            <person name="Lauterbach L."/>
            <person name="Steele A.D."/>
            <person name="Gui C."/>
            <person name="Meng S."/>
            <person name="Li G."/>
            <person name="Viehrig K."/>
            <person name="Ye F."/>
            <person name="Su P."/>
            <person name="Kiefer A.F."/>
            <person name="Nichols A."/>
            <person name="Cepeda A.J."/>
            <person name="Yan W."/>
            <person name="Fan B."/>
            <person name="Jiang Y."/>
            <person name="Adhikari A."/>
            <person name="Zheng C.-J."/>
            <person name="Schuster L."/>
            <person name="Cowan T.M."/>
            <person name="Smanski M.J."/>
            <person name="Chevrette M.G."/>
            <person name="De Carvalho L.P.S."/>
            <person name="Shen B."/>
        </authorList>
    </citation>
    <scope>NUCLEOTIDE SEQUENCE [LARGE SCALE GENOMIC DNA]</scope>
    <source>
        <strain evidence="3 4">NPDC049344</strain>
    </source>
</reference>
<evidence type="ECO:0000256" key="2">
    <source>
        <dbReference type="SAM" id="MobiDB-lite"/>
    </source>
</evidence>
<accession>A0ABV3HPV5</accession>
<name>A0ABV3HPV5_9ACTN</name>